<dbReference type="OrthoDB" id="7191038at2"/>
<organism evidence="1 2">
    <name type="scientific">Oleomonas cavernae</name>
    <dbReference type="NCBI Taxonomy" id="2320859"/>
    <lineage>
        <taxon>Bacteria</taxon>
        <taxon>Pseudomonadati</taxon>
        <taxon>Pseudomonadota</taxon>
        <taxon>Alphaproteobacteria</taxon>
        <taxon>Acetobacterales</taxon>
        <taxon>Acetobacteraceae</taxon>
        <taxon>Oleomonas</taxon>
    </lineage>
</organism>
<dbReference type="RefSeq" id="WP_119775936.1">
    <property type="nucleotide sequence ID" value="NZ_QYUK01000008.1"/>
</dbReference>
<accession>A0A418WTP3</accession>
<protein>
    <submittedName>
        <fullName evidence="1">Uncharacterized protein</fullName>
    </submittedName>
</protein>
<evidence type="ECO:0000313" key="1">
    <source>
        <dbReference type="EMBL" id="RJF94644.1"/>
    </source>
</evidence>
<dbReference type="EMBL" id="QYUK01000008">
    <property type="protein sequence ID" value="RJF94644.1"/>
    <property type="molecule type" value="Genomic_DNA"/>
</dbReference>
<proteinExistence type="predicted"/>
<gene>
    <name evidence="1" type="ORF">D3874_02110</name>
</gene>
<name>A0A418WTP3_9PROT</name>
<comment type="caution">
    <text evidence="1">The sequence shown here is derived from an EMBL/GenBank/DDBJ whole genome shotgun (WGS) entry which is preliminary data.</text>
</comment>
<dbReference type="AlphaFoldDB" id="A0A418WTP3"/>
<reference evidence="1 2" key="1">
    <citation type="submission" date="2018-09" db="EMBL/GenBank/DDBJ databases">
        <authorList>
            <person name="Zhu H."/>
        </authorList>
    </citation>
    <scope>NUCLEOTIDE SEQUENCE [LARGE SCALE GENOMIC DNA]</scope>
    <source>
        <strain evidence="1 2">K1W22B-8</strain>
    </source>
</reference>
<sequence>MATTKHDLEKVQAALDLIDEVEADSLGPGVTDADVDRWFRDNREALAQSILKGNEAIARGEYRDGTPAEHRAYFLEKFRRRSTDA</sequence>
<evidence type="ECO:0000313" key="2">
    <source>
        <dbReference type="Proteomes" id="UP000284605"/>
    </source>
</evidence>
<dbReference type="Proteomes" id="UP000284605">
    <property type="component" value="Unassembled WGS sequence"/>
</dbReference>
<keyword evidence="2" id="KW-1185">Reference proteome</keyword>